<evidence type="ECO:0000256" key="6">
    <source>
        <dbReference type="ARBA" id="ARBA00037312"/>
    </source>
</evidence>
<keyword evidence="9" id="KW-0732">Signal</keyword>
<dbReference type="GO" id="GO:0005576">
    <property type="term" value="C:extracellular region"/>
    <property type="evidence" value="ECO:0007669"/>
    <property type="project" value="UniProtKB-SubCell"/>
</dbReference>
<dbReference type="GeneID" id="93589538"/>
<feature type="chain" id="PRO_5019067839" description="galacturonan 1,4-alpha-galacturonidase" evidence="9">
    <location>
        <begin position="24"/>
        <end position="230"/>
    </location>
</feature>
<dbReference type="OrthoDB" id="339764at2759"/>
<protein>
    <recommendedName>
        <fullName evidence="7">galacturonan 1,4-alpha-galacturonidase</fullName>
        <ecNumber evidence="7">3.2.1.67</ecNumber>
    </recommendedName>
</protein>
<evidence type="ECO:0000256" key="8">
    <source>
        <dbReference type="ARBA" id="ARBA00048766"/>
    </source>
</evidence>
<dbReference type="PANTHER" id="PTHR31736">
    <property type="match status" value="1"/>
</dbReference>
<keyword evidence="10" id="KW-0456">Lyase</keyword>
<dbReference type="GO" id="GO:0047911">
    <property type="term" value="F:galacturan 1,4-alpha-galacturonidase activity"/>
    <property type="evidence" value="ECO:0007669"/>
    <property type="project" value="UniProtKB-EC"/>
</dbReference>
<dbReference type="InterPro" id="IPR011050">
    <property type="entry name" value="Pectin_lyase_fold/virulence"/>
</dbReference>
<dbReference type="Proteomes" id="UP000283090">
    <property type="component" value="Unassembled WGS sequence"/>
</dbReference>
<dbReference type="AlphaFoldDB" id="A0A436ZVS5"/>
<comment type="caution">
    <text evidence="10">The sequence shown here is derived from an EMBL/GenBank/DDBJ whole genome shotgun (WGS) entry which is preliminary data.</text>
</comment>
<organism evidence="10 11">
    <name type="scientific">Arthrobotrys flagrans</name>
    <name type="common">Nematode-trapping fungus</name>
    <name type="synonym">Trichothecium flagrans</name>
    <dbReference type="NCBI Taxonomy" id="97331"/>
    <lineage>
        <taxon>Eukaryota</taxon>
        <taxon>Fungi</taxon>
        <taxon>Dikarya</taxon>
        <taxon>Ascomycota</taxon>
        <taxon>Pezizomycotina</taxon>
        <taxon>Orbiliomycetes</taxon>
        <taxon>Orbiliales</taxon>
        <taxon>Orbiliaceae</taxon>
        <taxon>Arthrobotrys</taxon>
    </lineage>
</organism>
<keyword evidence="3" id="KW-1015">Disulfide bond</keyword>
<evidence type="ECO:0000256" key="9">
    <source>
        <dbReference type="SAM" id="SignalP"/>
    </source>
</evidence>
<evidence type="ECO:0000313" key="10">
    <source>
        <dbReference type="EMBL" id="RVD82816.1"/>
    </source>
</evidence>
<name>A0A436ZVS5_ARTFL</name>
<proteinExistence type="predicted"/>
<feature type="signal peptide" evidence="9">
    <location>
        <begin position="1"/>
        <end position="23"/>
    </location>
</feature>
<evidence type="ECO:0000256" key="1">
    <source>
        <dbReference type="ARBA" id="ARBA00004613"/>
    </source>
</evidence>
<evidence type="ECO:0000256" key="7">
    <source>
        <dbReference type="ARBA" id="ARBA00038933"/>
    </source>
</evidence>
<evidence type="ECO:0000256" key="2">
    <source>
        <dbReference type="ARBA" id="ARBA00022525"/>
    </source>
</evidence>
<dbReference type="SUPFAM" id="SSF51126">
    <property type="entry name" value="Pectin lyase-like"/>
    <property type="match status" value="1"/>
</dbReference>
<keyword evidence="11" id="KW-1185">Reference proteome</keyword>
<comment type="function">
    <text evidence="6">Specific in hydrolyzing the terminal glycosidic bond of polygalacturonic acid and oligogalacturonates.</text>
</comment>
<gene>
    <name evidence="10" type="ORF">DFL_007227</name>
</gene>
<dbReference type="Gene3D" id="2.160.20.10">
    <property type="entry name" value="Single-stranded right-handed beta-helix, Pectin lyase-like"/>
    <property type="match status" value="1"/>
</dbReference>
<dbReference type="InterPro" id="IPR012334">
    <property type="entry name" value="Pectin_lyas_fold"/>
</dbReference>
<comment type="catalytic activity">
    <reaction evidence="8">
        <text>[(1-&gt;4)-alpha-D-galacturonosyl](n) + H2O = alpha-D-galacturonate + [(1-&gt;4)-alpha-D-galacturonosyl](n-1)</text>
        <dbReference type="Rhea" id="RHEA:14117"/>
        <dbReference type="Rhea" id="RHEA-COMP:14570"/>
        <dbReference type="Rhea" id="RHEA-COMP:14572"/>
        <dbReference type="ChEBI" id="CHEBI:15377"/>
        <dbReference type="ChEBI" id="CHEBI:58658"/>
        <dbReference type="ChEBI" id="CHEBI:140523"/>
        <dbReference type="EC" id="3.2.1.67"/>
    </reaction>
</comment>
<keyword evidence="5" id="KW-0624">Polysaccharide degradation</keyword>
<dbReference type="PANTHER" id="PTHR31736:SF12">
    <property type="entry name" value="EXO-POLYGALACTURONASE, PUTATIVE-RELATED"/>
    <property type="match status" value="1"/>
</dbReference>
<dbReference type="RefSeq" id="XP_067488360.1">
    <property type="nucleotide sequence ID" value="XM_067636778.1"/>
</dbReference>
<dbReference type="GO" id="GO:0000272">
    <property type="term" value="P:polysaccharide catabolic process"/>
    <property type="evidence" value="ECO:0007669"/>
    <property type="project" value="UniProtKB-KW"/>
</dbReference>
<evidence type="ECO:0000256" key="3">
    <source>
        <dbReference type="ARBA" id="ARBA00023157"/>
    </source>
</evidence>
<keyword evidence="2" id="KW-0964">Secreted</keyword>
<dbReference type="EMBL" id="SAEB01000009">
    <property type="protein sequence ID" value="RVD82816.1"/>
    <property type="molecule type" value="Genomic_DNA"/>
</dbReference>
<dbReference type="STRING" id="97331.A0A436ZVS5"/>
<comment type="subcellular location">
    <subcellularLocation>
        <location evidence="1">Secreted</location>
    </subcellularLocation>
</comment>
<dbReference type="GO" id="GO:0016829">
    <property type="term" value="F:lyase activity"/>
    <property type="evidence" value="ECO:0007669"/>
    <property type="project" value="UniProtKB-KW"/>
</dbReference>
<reference evidence="10 11" key="1">
    <citation type="submission" date="2019-01" db="EMBL/GenBank/DDBJ databases">
        <title>Intercellular communication is required for trap formation in the nematode-trapping fungus Duddingtonia flagrans.</title>
        <authorList>
            <person name="Youssar L."/>
            <person name="Wernet V."/>
            <person name="Hensel N."/>
            <person name="Hildebrandt H.-G."/>
            <person name="Fischer R."/>
        </authorList>
    </citation>
    <scope>NUCLEOTIDE SEQUENCE [LARGE SCALE GENOMIC DNA]</scope>
    <source>
        <strain evidence="10 11">CBS H-5679</strain>
    </source>
</reference>
<evidence type="ECO:0000313" key="11">
    <source>
        <dbReference type="Proteomes" id="UP000283090"/>
    </source>
</evidence>
<sequence length="230" mass="25205">MAINTVADLRIGVGFISLLTALATEGTVSHSTTHGCKTCAVYAHKKQKDGKRKDDVPSLLKAFKDCGNGGYIESPAGQNYRIAQRLNPVLHNVKIDWLGTWTFSDDLTYWRIRGRKRSNSTGSSDALRLLERLPSHRLKFQSPLWAMNGTDVGRIGCKIQMDNGPAITQGTSKMLISNVVWANFTGYTNGRSVTRSKVNNLVFEGLDIIDGKTGSVEPERGVEGTGFNNT</sequence>
<keyword evidence="4" id="KW-0119">Carbohydrate metabolism</keyword>
<dbReference type="VEuPathDB" id="FungiDB:DFL_007227"/>
<accession>A0A436ZVS5</accession>
<dbReference type="EC" id="3.2.1.67" evidence="7"/>
<evidence type="ECO:0000256" key="4">
    <source>
        <dbReference type="ARBA" id="ARBA00023277"/>
    </source>
</evidence>
<evidence type="ECO:0000256" key="5">
    <source>
        <dbReference type="ARBA" id="ARBA00023326"/>
    </source>
</evidence>